<evidence type="ECO:0000259" key="2">
    <source>
        <dbReference type="Pfam" id="PF02221"/>
    </source>
</evidence>
<sequence>MFKNVQLGKLMLKTFINFTLAEEINSGDMYIECFYRKVKTNQMRLLFRGKWDACTIEDKLAEQSDRLVKCPMEAGKRSFKKAFAVPAWLPTGEYRFYIDTTDNRNKTIGCCVVEFELL</sequence>
<dbReference type="AlphaFoldDB" id="A0A7I8W5F0"/>
<dbReference type="SUPFAM" id="SSF81296">
    <property type="entry name" value="E set domains"/>
    <property type="match status" value="1"/>
</dbReference>
<feature type="domain" description="MD-2-related lipid-recognition" evidence="2">
    <location>
        <begin position="16"/>
        <end position="116"/>
    </location>
</feature>
<keyword evidence="4" id="KW-1185">Reference proteome</keyword>
<organism evidence="3 4">
    <name type="scientific">Dimorphilus gyrociliatus</name>
    <dbReference type="NCBI Taxonomy" id="2664684"/>
    <lineage>
        <taxon>Eukaryota</taxon>
        <taxon>Metazoa</taxon>
        <taxon>Spiralia</taxon>
        <taxon>Lophotrochozoa</taxon>
        <taxon>Annelida</taxon>
        <taxon>Polychaeta</taxon>
        <taxon>Polychaeta incertae sedis</taxon>
        <taxon>Dinophilidae</taxon>
        <taxon>Dimorphilus</taxon>
    </lineage>
</organism>
<dbReference type="InterPro" id="IPR014756">
    <property type="entry name" value="Ig_E-set"/>
</dbReference>
<keyword evidence="1" id="KW-0732">Signal</keyword>
<protein>
    <submittedName>
        <fullName evidence="3">DgyrCDS11746</fullName>
    </submittedName>
</protein>
<name>A0A7I8W5F0_9ANNE</name>
<feature type="signal peptide" evidence="1">
    <location>
        <begin position="1"/>
        <end position="21"/>
    </location>
</feature>
<evidence type="ECO:0000313" key="4">
    <source>
        <dbReference type="Proteomes" id="UP000549394"/>
    </source>
</evidence>
<comment type="caution">
    <text evidence="3">The sequence shown here is derived from an EMBL/GenBank/DDBJ whole genome shotgun (WGS) entry which is preliminary data.</text>
</comment>
<dbReference type="Pfam" id="PF02221">
    <property type="entry name" value="E1_DerP2_DerF2"/>
    <property type="match status" value="1"/>
</dbReference>
<dbReference type="InterPro" id="IPR003172">
    <property type="entry name" value="ML_dom"/>
</dbReference>
<gene>
    <name evidence="3" type="ORF">DGYR_LOCUS11076</name>
</gene>
<evidence type="ECO:0000313" key="3">
    <source>
        <dbReference type="EMBL" id="CAD5123392.1"/>
    </source>
</evidence>
<evidence type="ECO:0000256" key="1">
    <source>
        <dbReference type="SAM" id="SignalP"/>
    </source>
</evidence>
<proteinExistence type="predicted"/>
<dbReference type="Proteomes" id="UP000549394">
    <property type="component" value="Unassembled WGS sequence"/>
</dbReference>
<dbReference type="OrthoDB" id="5970827at2759"/>
<dbReference type="EMBL" id="CAJFCJ010000019">
    <property type="protein sequence ID" value="CAD5123392.1"/>
    <property type="molecule type" value="Genomic_DNA"/>
</dbReference>
<feature type="chain" id="PRO_5029571698" evidence="1">
    <location>
        <begin position="22"/>
        <end position="118"/>
    </location>
</feature>
<accession>A0A7I8W5F0</accession>
<dbReference type="Gene3D" id="2.60.40.770">
    <property type="match status" value="1"/>
</dbReference>
<reference evidence="3 4" key="1">
    <citation type="submission" date="2020-08" db="EMBL/GenBank/DDBJ databases">
        <authorList>
            <person name="Hejnol A."/>
        </authorList>
    </citation>
    <scope>NUCLEOTIDE SEQUENCE [LARGE SCALE GENOMIC DNA]</scope>
</reference>